<name>A0A0D2F2U8_9EURO</name>
<dbReference type="GeneID" id="25323327"/>
<dbReference type="OrthoDB" id="4186058at2759"/>
<proteinExistence type="predicted"/>
<organism evidence="2 3">
    <name type="scientific">Exophiala xenobiotica</name>
    <dbReference type="NCBI Taxonomy" id="348802"/>
    <lineage>
        <taxon>Eukaryota</taxon>
        <taxon>Fungi</taxon>
        <taxon>Dikarya</taxon>
        <taxon>Ascomycota</taxon>
        <taxon>Pezizomycotina</taxon>
        <taxon>Eurotiomycetes</taxon>
        <taxon>Chaetothyriomycetidae</taxon>
        <taxon>Chaetothyriales</taxon>
        <taxon>Herpotrichiellaceae</taxon>
        <taxon>Exophiala</taxon>
    </lineage>
</organism>
<feature type="region of interest" description="Disordered" evidence="1">
    <location>
        <begin position="1"/>
        <end position="197"/>
    </location>
</feature>
<dbReference type="AlphaFoldDB" id="A0A0D2F2U8"/>
<sequence length="197" mass="22417">MALQKYHRGKRRRHGSSDNELQIEEMSPDDMAYDGDTEVLRPDQYEEADSDFEDDRALRRLWPDTDDELAGRLRRLSCDARARTPKRQHDGSRGQKRRSKDIDFEQETPPRKRTEIEVSELVDGQTEQQPIKRRKKRTPKPSMAHRVAKKKVTGTWTDSSEKSDDQDAGMESSNSATADVSSTPAPGNASEDAMDIG</sequence>
<accession>A0A0D2F2U8</accession>
<evidence type="ECO:0000313" key="2">
    <source>
        <dbReference type="EMBL" id="KIW61280.1"/>
    </source>
</evidence>
<dbReference type="HOGENOM" id="CLU_1390921_0_0_1"/>
<dbReference type="Proteomes" id="UP000054342">
    <property type="component" value="Unassembled WGS sequence"/>
</dbReference>
<dbReference type="EMBL" id="KN847317">
    <property type="protein sequence ID" value="KIW61280.1"/>
    <property type="molecule type" value="Genomic_DNA"/>
</dbReference>
<feature type="compositionally biased region" description="Basic and acidic residues" evidence="1">
    <location>
        <begin position="100"/>
        <end position="116"/>
    </location>
</feature>
<feature type="compositionally biased region" description="Acidic residues" evidence="1">
    <location>
        <begin position="21"/>
        <end position="37"/>
    </location>
</feature>
<evidence type="ECO:0000313" key="3">
    <source>
        <dbReference type="Proteomes" id="UP000054342"/>
    </source>
</evidence>
<evidence type="ECO:0000256" key="1">
    <source>
        <dbReference type="SAM" id="MobiDB-lite"/>
    </source>
</evidence>
<protein>
    <submittedName>
        <fullName evidence="2">Uncharacterized protein</fullName>
    </submittedName>
</protein>
<feature type="compositionally biased region" description="Basic and acidic residues" evidence="1">
    <location>
        <begin position="76"/>
        <end position="93"/>
    </location>
</feature>
<feature type="compositionally biased region" description="Basic residues" evidence="1">
    <location>
        <begin position="1"/>
        <end position="14"/>
    </location>
</feature>
<feature type="compositionally biased region" description="Acidic residues" evidence="1">
    <location>
        <begin position="45"/>
        <end position="54"/>
    </location>
</feature>
<dbReference type="RefSeq" id="XP_013321864.1">
    <property type="nucleotide sequence ID" value="XM_013466410.1"/>
</dbReference>
<gene>
    <name evidence="2" type="ORF">PV05_01419</name>
</gene>
<keyword evidence="3" id="KW-1185">Reference proteome</keyword>
<reference evidence="2 3" key="1">
    <citation type="submission" date="2015-01" db="EMBL/GenBank/DDBJ databases">
        <title>The Genome Sequence of Exophiala xenobiotica CBS118157.</title>
        <authorList>
            <consortium name="The Broad Institute Genomics Platform"/>
            <person name="Cuomo C."/>
            <person name="de Hoog S."/>
            <person name="Gorbushina A."/>
            <person name="Stielow B."/>
            <person name="Teixiera M."/>
            <person name="Abouelleil A."/>
            <person name="Chapman S.B."/>
            <person name="Priest M."/>
            <person name="Young S.K."/>
            <person name="Wortman J."/>
            <person name="Nusbaum C."/>
            <person name="Birren B."/>
        </authorList>
    </citation>
    <scope>NUCLEOTIDE SEQUENCE [LARGE SCALE GENOMIC DNA]</scope>
    <source>
        <strain evidence="2 3">CBS 118157</strain>
    </source>
</reference>
<feature type="compositionally biased region" description="Polar residues" evidence="1">
    <location>
        <begin position="171"/>
        <end position="185"/>
    </location>
</feature>